<dbReference type="Proteomes" id="UP000237423">
    <property type="component" value="Unassembled WGS sequence"/>
</dbReference>
<dbReference type="AlphaFoldDB" id="A0A2S5CFE4"/>
<dbReference type="EMBL" id="PGFZ01000081">
    <property type="protein sequence ID" value="POZ49528.1"/>
    <property type="molecule type" value="Genomic_DNA"/>
</dbReference>
<evidence type="ECO:0000313" key="2">
    <source>
        <dbReference type="Proteomes" id="UP000237423"/>
    </source>
</evidence>
<evidence type="ECO:0008006" key="3">
    <source>
        <dbReference type="Google" id="ProtNLM"/>
    </source>
</evidence>
<reference evidence="1 2" key="1">
    <citation type="submission" date="2017-11" db="EMBL/GenBank/DDBJ databases">
        <title>Draft Genome Sequence of Methylobacter psychrotolerans Sph1T, an Obligate Methanotroph from Low-Temperature Environments.</title>
        <authorList>
            <person name="Oshkin I.Y."/>
            <person name="Miroshnikov K."/>
            <person name="Belova S.E."/>
            <person name="Korzhenkov A."/>
            <person name="Toshchakov S.V."/>
            <person name="Dedysh S.N."/>
        </authorList>
    </citation>
    <scope>NUCLEOTIDE SEQUENCE [LARGE SCALE GENOMIC DNA]</scope>
    <source>
        <strain evidence="1 2">Sph1</strain>
    </source>
</reference>
<dbReference type="RefSeq" id="WP_103976045.1">
    <property type="nucleotide sequence ID" value="NZ_PGFZ01000081.1"/>
</dbReference>
<name>A0A2S5CFE4_9GAMM</name>
<evidence type="ECO:0000313" key="1">
    <source>
        <dbReference type="EMBL" id="POZ49528.1"/>
    </source>
</evidence>
<proteinExistence type="predicted"/>
<accession>A0A2S5CFE4</accession>
<comment type="caution">
    <text evidence="1">The sequence shown here is derived from an EMBL/GenBank/DDBJ whole genome shotgun (WGS) entry which is preliminary data.</text>
</comment>
<gene>
    <name evidence="1" type="ORF">AADEFJLK_04704</name>
</gene>
<protein>
    <recommendedName>
        <fullName evidence="3">Integrase</fullName>
    </recommendedName>
</protein>
<organism evidence="1 2">
    <name type="scientific">Methylovulum psychrotolerans</name>
    <dbReference type="NCBI Taxonomy" id="1704499"/>
    <lineage>
        <taxon>Bacteria</taxon>
        <taxon>Pseudomonadati</taxon>
        <taxon>Pseudomonadota</taxon>
        <taxon>Gammaproteobacteria</taxon>
        <taxon>Methylococcales</taxon>
        <taxon>Methylococcaceae</taxon>
        <taxon>Methylovulum</taxon>
    </lineage>
</organism>
<sequence>MSILADEIRRLAHRYVRKGGKAHRRKQVQKLLLFVAWVETQEPVGHPARLGKRHVIGFWRAHDGLSDKTRYGYWLALCVLWGWLDKPGKPPRPFLRG</sequence>